<protein>
    <submittedName>
        <fullName evidence="2">Uncharacterized protein</fullName>
    </submittedName>
</protein>
<proteinExistence type="predicted"/>
<reference evidence="2 3" key="1">
    <citation type="submission" date="2016-07" db="EMBL/GenBank/DDBJ databases">
        <title>Complete genome sequence of Altererythrobacter namhicola JCM 16345T, containing esterase-encoding genes.</title>
        <authorList>
            <person name="Cheng H."/>
            <person name="Wu Y.-H."/>
            <person name="Jian S.-L."/>
            <person name="Huo Y.-Y."/>
            <person name="Wang C.-S."/>
            <person name="Xu X.-W."/>
        </authorList>
    </citation>
    <scope>NUCLEOTIDE SEQUENCE [LARGE SCALE GENOMIC DNA]</scope>
    <source>
        <strain evidence="2 3">JCM 16345</strain>
    </source>
</reference>
<dbReference type="AlphaFoldDB" id="A0A1C7D608"/>
<keyword evidence="1" id="KW-0472">Membrane</keyword>
<dbReference type="EMBL" id="CP016545">
    <property type="protein sequence ID" value="ANU06894.1"/>
    <property type="molecule type" value="Genomic_DNA"/>
</dbReference>
<dbReference type="Proteomes" id="UP000092698">
    <property type="component" value="Chromosome"/>
</dbReference>
<sequence>MARALTYARTAASDVTLADLARVAITGGCAMALALAGVLAPTL</sequence>
<accession>A0A1C7D608</accession>
<keyword evidence="1" id="KW-1133">Transmembrane helix</keyword>
<dbReference type="RefSeq" id="WP_257784261.1">
    <property type="nucleotide sequence ID" value="NZ_CP016545.1"/>
</dbReference>
<organism evidence="2 3">
    <name type="scientific">Paraurantiacibacter namhicola</name>
    <dbReference type="NCBI Taxonomy" id="645517"/>
    <lineage>
        <taxon>Bacteria</taxon>
        <taxon>Pseudomonadati</taxon>
        <taxon>Pseudomonadota</taxon>
        <taxon>Alphaproteobacteria</taxon>
        <taxon>Sphingomonadales</taxon>
        <taxon>Erythrobacteraceae</taxon>
        <taxon>Paraurantiacibacter</taxon>
    </lineage>
</organism>
<dbReference type="STRING" id="645517.A6F65_00571"/>
<evidence type="ECO:0000256" key="1">
    <source>
        <dbReference type="SAM" id="Phobius"/>
    </source>
</evidence>
<name>A0A1C7D608_9SPHN</name>
<evidence type="ECO:0000313" key="3">
    <source>
        <dbReference type="Proteomes" id="UP000092698"/>
    </source>
</evidence>
<keyword evidence="1" id="KW-0812">Transmembrane</keyword>
<keyword evidence="3" id="KW-1185">Reference proteome</keyword>
<feature type="transmembrane region" description="Helical" evidence="1">
    <location>
        <begin position="20"/>
        <end position="40"/>
    </location>
</feature>
<gene>
    <name evidence="2" type="ORF">A6F65_00571</name>
</gene>
<evidence type="ECO:0000313" key="2">
    <source>
        <dbReference type="EMBL" id="ANU06894.1"/>
    </source>
</evidence>
<dbReference type="KEGG" id="anh:A6F65_00571"/>